<feature type="repeat" description="RCC1" evidence="3">
    <location>
        <begin position="261"/>
        <end position="313"/>
    </location>
</feature>
<evidence type="ECO:0000256" key="1">
    <source>
        <dbReference type="ARBA" id="ARBA00022658"/>
    </source>
</evidence>
<dbReference type="SUPFAM" id="SSF50985">
    <property type="entry name" value="RCC1/BLIP-II"/>
    <property type="match status" value="1"/>
</dbReference>
<dbReference type="PANTHER" id="PTHR45982">
    <property type="entry name" value="REGULATOR OF CHROMOSOME CONDENSATION"/>
    <property type="match status" value="1"/>
</dbReference>
<dbReference type="Proteomes" id="UP000597762">
    <property type="component" value="Unassembled WGS sequence"/>
</dbReference>
<evidence type="ECO:0000313" key="7">
    <source>
        <dbReference type="Proteomes" id="UP000597762"/>
    </source>
</evidence>
<feature type="domain" description="RCC1-like" evidence="5">
    <location>
        <begin position="41"/>
        <end position="416"/>
    </location>
</feature>
<feature type="repeat" description="RCC1" evidence="3">
    <location>
        <begin position="367"/>
        <end position="420"/>
    </location>
</feature>
<evidence type="ECO:0000256" key="2">
    <source>
        <dbReference type="ARBA" id="ARBA00022737"/>
    </source>
</evidence>
<feature type="repeat" description="RCC1" evidence="3">
    <location>
        <begin position="314"/>
        <end position="366"/>
    </location>
</feature>
<dbReference type="InterPro" id="IPR058923">
    <property type="entry name" value="RCC1-like_dom"/>
</dbReference>
<dbReference type="PROSITE" id="PS00626">
    <property type="entry name" value="RCC1_2"/>
    <property type="match status" value="3"/>
</dbReference>
<dbReference type="Pfam" id="PF25390">
    <property type="entry name" value="WD40_RLD"/>
    <property type="match status" value="1"/>
</dbReference>
<evidence type="ECO:0000313" key="6">
    <source>
        <dbReference type="EMBL" id="CAE1280477.1"/>
    </source>
</evidence>
<dbReference type="PRINTS" id="PR00633">
    <property type="entry name" value="RCCNDNSATION"/>
</dbReference>
<proteinExistence type="predicted"/>
<accession>A0A812CXQ5</accession>
<comment type="caution">
    <text evidence="6">The sequence shown here is derived from an EMBL/GenBank/DDBJ whole genome shotgun (WGS) entry which is preliminary data.</text>
</comment>
<evidence type="ECO:0000259" key="5">
    <source>
        <dbReference type="Pfam" id="PF25390"/>
    </source>
</evidence>
<dbReference type="GO" id="GO:0005085">
    <property type="term" value="F:guanyl-nucleotide exchange factor activity"/>
    <property type="evidence" value="ECO:0007669"/>
    <property type="project" value="TreeGrafter"/>
</dbReference>
<feature type="repeat" description="RCC1" evidence="3">
    <location>
        <begin position="90"/>
        <end position="141"/>
    </location>
</feature>
<feature type="repeat" description="RCC1" evidence="3">
    <location>
        <begin position="39"/>
        <end position="89"/>
    </location>
</feature>
<feature type="repeat" description="RCC1" evidence="3">
    <location>
        <begin position="194"/>
        <end position="260"/>
    </location>
</feature>
<dbReference type="AlphaFoldDB" id="A0A812CXQ5"/>
<gene>
    <name evidence="6" type="ORF">SPHA_42346</name>
</gene>
<dbReference type="InterPro" id="IPR000408">
    <property type="entry name" value="Reg_chr_condens"/>
</dbReference>
<protein>
    <submittedName>
        <fullName evidence="6">RCC1</fullName>
    </submittedName>
</protein>
<evidence type="ECO:0000256" key="4">
    <source>
        <dbReference type="SAM" id="MobiDB-lite"/>
    </source>
</evidence>
<dbReference type="PROSITE" id="PS00625">
    <property type="entry name" value="RCC1_1"/>
    <property type="match status" value="1"/>
</dbReference>
<dbReference type="InterPro" id="IPR051553">
    <property type="entry name" value="Ran_GTPase-activating"/>
</dbReference>
<dbReference type="GO" id="GO:0005737">
    <property type="term" value="C:cytoplasm"/>
    <property type="evidence" value="ECO:0007669"/>
    <property type="project" value="TreeGrafter"/>
</dbReference>
<keyword evidence="1" id="KW-0344">Guanine-nucleotide releasing factor</keyword>
<name>A0A812CXQ5_ACAPH</name>
<keyword evidence="2" id="KW-0677">Repeat</keyword>
<feature type="region of interest" description="Disordered" evidence="4">
    <location>
        <begin position="1"/>
        <end position="32"/>
    </location>
</feature>
<dbReference type="Gene3D" id="2.130.10.30">
    <property type="entry name" value="Regulator of chromosome condensation 1/beta-lactamase-inhibitor protein II"/>
    <property type="match status" value="1"/>
</dbReference>
<dbReference type="PANTHER" id="PTHR45982:SF1">
    <property type="entry name" value="REGULATOR OF CHROMOSOME CONDENSATION"/>
    <property type="match status" value="1"/>
</dbReference>
<dbReference type="PROSITE" id="PS50012">
    <property type="entry name" value="RCC1_3"/>
    <property type="match status" value="7"/>
</dbReference>
<reference evidence="6" key="1">
    <citation type="submission" date="2021-01" db="EMBL/GenBank/DDBJ databases">
        <authorList>
            <person name="Li R."/>
            <person name="Bekaert M."/>
        </authorList>
    </citation>
    <scope>NUCLEOTIDE SEQUENCE</scope>
    <source>
        <strain evidence="6">Farmed</strain>
    </source>
</reference>
<sequence length="422" mass="45329">MPSVSKVGDKRKSKKHTIVSNDTAKRVKVSHRSHQTEPGAVLCVGNGDVGQLGLGPDVLEKTRPCLVNLPDQIVQVCAGGMHTVCLSKSGKVYTFGCNDENALGRDTSKEGSETEFSLVDIPENIVQVSAGDSHTAALSEDGKVFVWGNFRDASGSIGLTEAGPQAIPLQYLPNEVFVKVASGGDHLLLLTIDGRIYTAGCAEQGQLGRIASHFTERGGRKGLELLLTPEVVRCKLSRKSQPKFTDIWAGQYTSFAQDSNGNIYAWGLNNYFQLGLSDMENRFTPEKVESFKCSKEWLDIVGGQHHTVALSSDNHVYTFGRSEYGRLGLGENVSETKEPTLVKALQDEKIVAIGAGAAVSYAITSDGVFYSWGMGTNYQLASGSDDDSWIPTVMSGKQLTDRKGASISGGGQHCVLLCKLSS</sequence>
<dbReference type="OrthoDB" id="61110at2759"/>
<dbReference type="InterPro" id="IPR009091">
    <property type="entry name" value="RCC1/BLIP-II"/>
</dbReference>
<dbReference type="EMBL" id="CAHIKZ030002068">
    <property type="protein sequence ID" value="CAE1280477.1"/>
    <property type="molecule type" value="Genomic_DNA"/>
</dbReference>
<evidence type="ECO:0000256" key="3">
    <source>
        <dbReference type="PROSITE-ProRule" id="PRU00235"/>
    </source>
</evidence>
<keyword evidence="7" id="KW-1185">Reference proteome</keyword>
<feature type="repeat" description="RCC1" evidence="3">
    <location>
        <begin position="142"/>
        <end position="193"/>
    </location>
</feature>
<organism evidence="6 7">
    <name type="scientific">Acanthosepion pharaonis</name>
    <name type="common">Pharaoh cuttlefish</name>
    <name type="synonym">Sepia pharaonis</name>
    <dbReference type="NCBI Taxonomy" id="158019"/>
    <lineage>
        <taxon>Eukaryota</taxon>
        <taxon>Metazoa</taxon>
        <taxon>Spiralia</taxon>
        <taxon>Lophotrochozoa</taxon>
        <taxon>Mollusca</taxon>
        <taxon>Cephalopoda</taxon>
        <taxon>Coleoidea</taxon>
        <taxon>Decapodiformes</taxon>
        <taxon>Sepiida</taxon>
        <taxon>Sepiina</taxon>
        <taxon>Sepiidae</taxon>
        <taxon>Acanthosepion</taxon>
    </lineage>
</organism>